<dbReference type="OrthoDB" id="230688at2157"/>
<dbReference type="GO" id="GO:0000160">
    <property type="term" value="P:phosphorelay signal transduction system"/>
    <property type="evidence" value="ECO:0007669"/>
    <property type="project" value="InterPro"/>
</dbReference>
<evidence type="ECO:0000256" key="6">
    <source>
        <dbReference type="PROSITE-ProRule" id="PRU00169"/>
    </source>
</evidence>
<evidence type="ECO:0000256" key="4">
    <source>
        <dbReference type="ARBA" id="ARBA00022679"/>
    </source>
</evidence>
<keyword evidence="13" id="KW-1185">Reference proteome</keyword>
<dbReference type="InterPro" id="IPR013656">
    <property type="entry name" value="PAS_4"/>
</dbReference>
<dbReference type="Pfam" id="PF00072">
    <property type="entry name" value="Response_reg"/>
    <property type="match status" value="1"/>
</dbReference>
<dbReference type="InterPro" id="IPR013655">
    <property type="entry name" value="PAS_fold_3"/>
</dbReference>
<feature type="domain" description="PAS" evidence="10">
    <location>
        <begin position="264"/>
        <end position="334"/>
    </location>
</feature>
<dbReference type="Pfam" id="PF13426">
    <property type="entry name" value="PAS_9"/>
    <property type="match status" value="1"/>
</dbReference>
<feature type="domain" description="PAS" evidence="10">
    <location>
        <begin position="412"/>
        <end position="486"/>
    </location>
</feature>
<dbReference type="PROSITE" id="PS50110">
    <property type="entry name" value="RESPONSE_REGULATORY"/>
    <property type="match status" value="1"/>
</dbReference>
<dbReference type="GeneID" id="25394168"/>
<dbReference type="PRINTS" id="PR00344">
    <property type="entry name" value="BCTRLSENSOR"/>
</dbReference>
<sequence length="873" mass="99003">MPDQRKNTLLYVDDEPALLELGKIFLEFTGEFVVQTASSVLEGIEALRCRSFDAVVSDYQMPEIDGISFLKQVRSLFGDLPFILFTGRGREDVVIEAIKNGADFYLQKGGEPRPQFSELTNQIRQAIRRRRAEISLRESEERFRGMAERSSDLILVCDPDLRITYVSPSSTKILGLDPAELIGVRAEDSVFFPGDFERFQEAVAKMPDHSQTGVELRMMKKDSSWVVVSMRGSAIIRDGIKSGVQVQGRDITDQKRAEEALARSERRLRALFSAMTDQILTLDYEGRFQEVAPTSPDLIHRIPDAYLGKTVHEVFPQNLADQFLRGIRQTLTTGRTTPLEYSLTIAGTWHWYTALISRLSKKTVLFVSRDVTDQKNGEESLKAAYEEIAASEEEIRQQYDSLTKSEMALRNSEEAYRTIFEHTGTAMVQVGSDLAISLVNGTFEDITGYSRDELEGKRYLTDFVVPGDRARVLAYHRAISAPLRQNPLQYEFRFVRQDGGERSILSTVGVLPQTGQAVASLVDITAIKNLEGELRASEERFRMLFEHAPVAYHSLNPEGRLIAVNQAWLDEMGYTREEVIGHPFSELVVESSREHFKNLFSRLVDRRQIRGNEYQLIRRDGTQFLALCEVTAAYGRNMGLKQVHCMIINRSERMQVEQALRQANRQLNLMTSVTRHDILNQIMVIQAYLDLLDEEVRPEGTSTILTKLNGATGAIKNQIEFTRVYRDLGYHPPHWHPLVDLLPTQDLPENIRFTTSVEGIEVFADQLMAKVFFNLLDNAMRHGERVTEIRFSAGRQRENLVLSWEDDGVGVPVREKERIFERGVGKNTGLGLFLVREILAITGITIREAGTPGVGARFLITVPKGSFRFIETD</sequence>
<dbReference type="EC" id="2.7.13.3" evidence="2"/>
<dbReference type="SMART" id="SM00091">
    <property type="entry name" value="PAS"/>
    <property type="match status" value="4"/>
</dbReference>
<dbReference type="InterPro" id="IPR000700">
    <property type="entry name" value="PAS-assoc_C"/>
</dbReference>
<dbReference type="Gene3D" id="3.30.450.20">
    <property type="entry name" value="PAS domain"/>
    <property type="match status" value="4"/>
</dbReference>
<evidence type="ECO:0000259" key="10">
    <source>
        <dbReference type="PROSITE" id="PS50112"/>
    </source>
</evidence>
<keyword evidence="3 6" id="KW-0597">Phosphoprotein</keyword>
<evidence type="ECO:0000313" key="13">
    <source>
        <dbReference type="Proteomes" id="UP000002457"/>
    </source>
</evidence>
<keyword evidence="4" id="KW-0808">Transferase</keyword>
<evidence type="ECO:0000313" key="12">
    <source>
        <dbReference type="EMBL" id="ACL16952.1"/>
    </source>
</evidence>
<gene>
    <name evidence="12" type="ordered locus">Mpal_1640</name>
</gene>
<protein>
    <recommendedName>
        <fullName evidence="2">histidine kinase</fullName>
        <ecNumber evidence="2">2.7.13.3</ecNumber>
    </recommendedName>
</protein>
<dbReference type="SUPFAM" id="SSF52172">
    <property type="entry name" value="CheY-like"/>
    <property type="match status" value="1"/>
</dbReference>
<dbReference type="Proteomes" id="UP000002457">
    <property type="component" value="Chromosome"/>
</dbReference>
<dbReference type="SMART" id="SM00387">
    <property type="entry name" value="HATPase_c"/>
    <property type="match status" value="1"/>
</dbReference>
<evidence type="ECO:0000256" key="1">
    <source>
        <dbReference type="ARBA" id="ARBA00000085"/>
    </source>
</evidence>
<dbReference type="SUPFAM" id="SSF55874">
    <property type="entry name" value="ATPase domain of HSP90 chaperone/DNA topoisomerase II/histidine kinase"/>
    <property type="match status" value="1"/>
</dbReference>
<evidence type="ECO:0000256" key="7">
    <source>
        <dbReference type="SAM" id="Coils"/>
    </source>
</evidence>
<dbReference type="InterPro" id="IPR052162">
    <property type="entry name" value="Sensor_kinase/Photoreceptor"/>
</dbReference>
<dbReference type="InterPro" id="IPR011006">
    <property type="entry name" value="CheY-like_superfamily"/>
</dbReference>
<dbReference type="InterPro" id="IPR035965">
    <property type="entry name" value="PAS-like_dom_sf"/>
</dbReference>
<feature type="coiled-coil region" evidence="7">
    <location>
        <begin position="374"/>
        <end position="401"/>
    </location>
</feature>
<dbReference type="CDD" id="cd00130">
    <property type="entry name" value="PAS"/>
    <property type="match status" value="4"/>
</dbReference>
<dbReference type="Gene3D" id="3.30.565.10">
    <property type="entry name" value="Histidine kinase-like ATPase, C-terminal domain"/>
    <property type="match status" value="1"/>
</dbReference>
<dbReference type="PANTHER" id="PTHR43304:SF1">
    <property type="entry name" value="PAC DOMAIN-CONTAINING PROTEIN"/>
    <property type="match status" value="1"/>
</dbReference>
<feature type="domain" description="PAC" evidence="11">
    <location>
        <begin position="212"/>
        <end position="263"/>
    </location>
</feature>
<keyword evidence="7" id="KW-0175">Coiled coil</keyword>
<dbReference type="Pfam" id="PF08447">
    <property type="entry name" value="PAS_3"/>
    <property type="match status" value="1"/>
</dbReference>
<dbReference type="InterPro" id="IPR005467">
    <property type="entry name" value="His_kinase_dom"/>
</dbReference>
<dbReference type="PROSITE" id="PS50109">
    <property type="entry name" value="HIS_KIN"/>
    <property type="match status" value="1"/>
</dbReference>
<reference evidence="12 13" key="1">
    <citation type="journal article" date="2015" name="Genome Announc.">
        <title>Complete Genome Sequence of Methanosphaerula palustris E1-9CT, a Hydrogenotrophic Methanogen Isolated from a Minerotrophic Fen Peatland.</title>
        <authorList>
            <person name="Cadillo-Quiroz H."/>
            <person name="Browne P."/>
            <person name="Kyrpides N."/>
            <person name="Woyke T."/>
            <person name="Goodwin L."/>
            <person name="Detter C."/>
            <person name="Yavitt J.B."/>
            <person name="Zinder S.H."/>
        </authorList>
    </citation>
    <scope>NUCLEOTIDE SEQUENCE [LARGE SCALE GENOMIC DNA]</scope>
    <source>
        <strain evidence="13">ATCC BAA-1556 / DSM 19958 / E1-9c</strain>
    </source>
</reference>
<dbReference type="SMART" id="SM00448">
    <property type="entry name" value="REC"/>
    <property type="match status" value="1"/>
</dbReference>
<dbReference type="Pfam" id="PF08448">
    <property type="entry name" value="PAS_4"/>
    <property type="match status" value="2"/>
</dbReference>
<evidence type="ECO:0000259" key="9">
    <source>
        <dbReference type="PROSITE" id="PS50110"/>
    </source>
</evidence>
<dbReference type="EMBL" id="CP001338">
    <property type="protein sequence ID" value="ACL16952.1"/>
    <property type="molecule type" value="Genomic_DNA"/>
</dbReference>
<accession>B8GJB1</accession>
<dbReference type="AlphaFoldDB" id="B8GJB1"/>
<dbReference type="SMART" id="SM00086">
    <property type="entry name" value="PAC"/>
    <property type="match status" value="3"/>
</dbReference>
<dbReference type="InterPro" id="IPR003594">
    <property type="entry name" value="HATPase_dom"/>
</dbReference>
<name>B8GJB1_METPE</name>
<feature type="modified residue" description="4-aspartylphosphate" evidence="6">
    <location>
        <position position="58"/>
    </location>
</feature>
<comment type="catalytic activity">
    <reaction evidence="1">
        <text>ATP + protein L-histidine = ADP + protein N-phospho-L-histidine.</text>
        <dbReference type="EC" id="2.7.13.3"/>
    </reaction>
</comment>
<dbReference type="STRING" id="521011.Mpal_1640"/>
<dbReference type="CDD" id="cd00156">
    <property type="entry name" value="REC"/>
    <property type="match status" value="1"/>
</dbReference>
<evidence type="ECO:0000259" key="8">
    <source>
        <dbReference type="PROSITE" id="PS50109"/>
    </source>
</evidence>
<feature type="domain" description="Histidine kinase" evidence="8">
    <location>
        <begin position="673"/>
        <end position="866"/>
    </location>
</feature>
<dbReference type="Pfam" id="PF02518">
    <property type="entry name" value="HATPase_c"/>
    <property type="match status" value="1"/>
</dbReference>
<evidence type="ECO:0000256" key="3">
    <source>
        <dbReference type="ARBA" id="ARBA00022553"/>
    </source>
</evidence>
<feature type="domain" description="Response regulatory" evidence="9">
    <location>
        <begin position="8"/>
        <end position="123"/>
    </location>
</feature>
<dbReference type="GO" id="GO:0004673">
    <property type="term" value="F:protein histidine kinase activity"/>
    <property type="evidence" value="ECO:0007669"/>
    <property type="project" value="UniProtKB-EC"/>
</dbReference>
<dbReference type="KEGG" id="mpl:Mpal_1640"/>
<dbReference type="CDD" id="cd00075">
    <property type="entry name" value="HATPase"/>
    <property type="match status" value="1"/>
</dbReference>
<dbReference type="PROSITE" id="PS50113">
    <property type="entry name" value="PAC"/>
    <property type="match status" value="2"/>
</dbReference>
<dbReference type="Gene3D" id="3.40.50.2300">
    <property type="match status" value="1"/>
</dbReference>
<proteinExistence type="predicted"/>
<feature type="domain" description="PAC" evidence="11">
    <location>
        <begin position="610"/>
        <end position="662"/>
    </location>
</feature>
<dbReference type="RefSeq" id="WP_012618271.1">
    <property type="nucleotide sequence ID" value="NC_011832.1"/>
</dbReference>
<organism evidence="12 13">
    <name type="scientific">Methanosphaerula palustris (strain ATCC BAA-1556 / DSM 19958 / E1-9c)</name>
    <dbReference type="NCBI Taxonomy" id="521011"/>
    <lineage>
        <taxon>Archaea</taxon>
        <taxon>Methanobacteriati</taxon>
        <taxon>Methanobacteriota</taxon>
        <taxon>Stenosarchaea group</taxon>
        <taxon>Methanomicrobia</taxon>
        <taxon>Methanomicrobiales</taxon>
        <taxon>Methanoregulaceae</taxon>
        <taxon>Methanosphaerula</taxon>
    </lineage>
</organism>
<dbReference type="PROSITE" id="PS50112">
    <property type="entry name" value="PAS"/>
    <property type="match status" value="4"/>
</dbReference>
<dbReference type="InterPro" id="IPR036890">
    <property type="entry name" value="HATPase_C_sf"/>
</dbReference>
<dbReference type="InterPro" id="IPR001789">
    <property type="entry name" value="Sig_transdc_resp-reg_receiver"/>
</dbReference>
<dbReference type="InterPro" id="IPR001610">
    <property type="entry name" value="PAC"/>
</dbReference>
<dbReference type="HOGENOM" id="CLU_000445_114_58_2"/>
<evidence type="ECO:0000256" key="5">
    <source>
        <dbReference type="ARBA" id="ARBA00022777"/>
    </source>
</evidence>
<dbReference type="PANTHER" id="PTHR43304">
    <property type="entry name" value="PHYTOCHROME-LIKE PROTEIN CPH1"/>
    <property type="match status" value="1"/>
</dbReference>
<dbReference type="InterPro" id="IPR004358">
    <property type="entry name" value="Sig_transdc_His_kin-like_C"/>
</dbReference>
<evidence type="ECO:0000256" key="2">
    <source>
        <dbReference type="ARBA" id="ARBA00012438"/>
    </source>
</evidence>
<dbReference type="NCBIfam" id="TIGR00229">
    <property type="entry name" value="sensory_box"/>
    <property type="match status" value="4"/>
</dbReference>
<feature type="domain" description="PAS" evidence="10">
    <location>
        <begin position="537"/>
        <end position="607"/>
    </location>
</feature>
<dbReference type="eggNOG" id="arCOG02385">
    <property type="taxonomic scope" value="Archaea"/>
</dbReference>
<dbReference type="eggNOG" id="arCOG06192">
    <property type="taxonomic scope" value="Archaea"/>
</dbReference>
<dbReference type="SUPFAM" id="SSF55785">
    <property type="entry name" value="PYP-like sensor domain (PAS domain)"/>
    <property type="match status" value="4"/>
</dbReference>
<feature type="domain" description="PAS" evidence="10">
    <location>
        <begin position="139"/>
        <end position="210"/>
    </location>
</feature>
<evidence type="ECO:0000259" key="11">
    <source>
        <dbReference type="PROSITE" id="PS50113"/>
    </source>
</evidence>
<dbReference type="InterPro" id="IPR000014">
    <property type="entry name" value="PAS"/>
</dbReference>
<keyword evidence="5 12" id="KW-0418">Kinase</keyword>